<keyword evidence="6 10" id="KW-1133">Transmembrane helix</keyword>
<organism evidence="11 12">
    <name type="scientific">Pseudoalteromonas luteoviolacea (strain 2ta16)</name>
    <dbReference type="NCBI Taxonomy" id="1353533"/>
    <lineage>
        <taxon>Bacteria</taxon>
        <taxon>Pseudomonadati</taxon>
        <taxon>Pseudomonadota</taxon>
        <taxon>Gammaproteobacteria</taxon>
        <taxon>Alteromonadales</taxon>
        <taxon>Pseudoalteromonadaceae</taxon>
        <taxon>Pseudoalteromonas</taxon>
    </lineage>
</organism>
<keyword evidence="5 10" id="KW-0812">Transmembrane</keyword>
<keyword evidence="2" id="KW-0813">Transport</keyword>
<dbReference type="PIRSF" id="PIRSF006603">
    <property type="entry name" value="DinF"/>
    <property type="match status" value="1"/>
</dbReference>
<reference evidence="11 12" key="1">
    <citation type="submission" date="2013-07" db="EMBL/GenBank/DDBJ databases">
        <title>Draft genome sequence of Pseudoalteromonas luteoviolacea 2ta16.</title>
        <authorList>
            <person name="Allen E.E."/>
            <person name="Azam F."/>
            <person name="Podell S."/>
        </authorList>
    </citation>
    <scope>NUCLEOTIDE SEQUENCE [LARGE SCALE GENOMIC DNA]</scope>
    <source>
        <strain evidence="11 12">2ta16</strain>
    </source>
</reference>
<dbReference type="PATRIC" id="fig|1353533.3.peg.41"/>
<sequence>MKDLTQGPIYKHLIFMSIPIMVGMFVQTLYFLVDLYFIGQLGDVALAGVSSAGTLFFFVMALTQVLNVGVGTLVSHAVGRKDQQHANLIFNQGLCISILCVFILAMLGVIAGPVFFSNMAPDAATYEAGLSYFYWFLPTLLLQFPMTVIVAALRGAGVVKQPMMISMLAVVINIVLSPMLITGWGFGLEMGVAGAALASSLATALGLLALCWYFHFKESYLHFSINKCMPKAIEIKGIIGLGLPAGGEFLLSFAYMSIIYWVLREFDASAQAGFGVGVRVMQALFLPVMAVAFAAPAVAGQNFAAGNTQRVYQTYHQTALLTCGCMLVLNLVCWLYAEYFLAPFSNDQNVILVATIFLSYVCFNFIPAGYVFAASGMFQALGNTWPALMSTATRLGLFALPVIWLSMQPDFNIEVIWVFSVATVYVQALVSFILLRKELRKKLSGAFAPTETDLEGEPQQPSNA</sequence>
<dbReference type="PANTHER" id="PTHR43298">
    <property type="entry name" value="MULTIDRUG RESISTANCE PROTEIN NORM-RELATED"/>
    <property type="match status" value="1"/>
</dbReference>
<dbReference type="NCBIfam" id="TIGR00797">
    <property type="entry name" value="matE"/>
    <property type="match status" value="1"/>
</dbReference>
<evidence type="ECO:0000256" key="4">
    <source>
        <dbReference type="ARBA" id="ARBA00022475"/>
    </source>
</evidence>
<dbReference type="AlphaFoldDB" id="V4I046"/>
<dbReference type="Proteomes" id="UP000017820">
    <property type="component" value="Unassembled WGS sequence"/>
</dbReference>
<feature type="transmembrane region" description="Helical" evidence="10">
    <location>
        <begin position="165"/>
        <end position="186"/>
    </location>
</feature>
<dbReference type="GO" id="GO:0006811">
    <property type="term" value="P:monoatomic ion transport"/>
    <property type="evidence" value="ECO:0007669"/>
    <property type="project" value="UniProtKB-KW"/>
</dbReference>
<feature type="transmembrane region" description="Helical" evidence="10">
    <location>
        <begin position="12"/>
        <end position="33"/>
    </location>
</feature>
<evidence type="ECO:0000313" key="12">
    <source>
        <dbReference type="Proteomes" id="UP000017820"/>
    </source>
</evidence>
<dbReference type="GO" id="GO:0005886">
    <property type="term" value="C:plasma membrane"/>
    <property type="evidence" value="ECO:0007669"/>
    <property type="project" value="UniProtKB-SubCell"/>
</dbReference>
<evidence type="ECO:0000313" key="11">
    <source>
        <dbReference type="EMBL" id="ESP95408.1"/>
    </source>
</evidence>
<feature type="transmembrane region" description="Helical" evidence="10">
    <location>
        <begin position="132"/>
        <end position="153"/>
    </location>
</feature>
<accession>V4I046</accession>
<dbReference type="GO" id="GO:0015297">
    <property type="term" value="F:antiporter activity"/>
    <property type="evidence" value="ECO:0007669"/>
    <property type="project" value="UniProtKB-KW"/>
</dbReference>
<protein>
    <recommendedName>
        <fullName evidence="9">Multidrug-efflux transporter</fullName>
    </recommendedName>
</protein>
<feature type="transmembrane region" description="Helical" evidence="10">
    <location>
        <begin position="88"/>
        <end position="112"/>
    </location>
</feature>
<evidence type="ECO:0000256" key="10">
    <source>
        <dbReference type="SAM" id="Phobius"/>
    </source>
</evidence>
<gene>
    <name evidence="11" type="ORF">PL2TA16_02151</name>
</gene>
<keyword evidence="4" id="KW-1003">Cell membrane</keyword>
<evidence type="ECO:0000256" key="8">
    <source>
        <dbReference type="ARBA" id="ARBA00023136"/>
    </source>
</evidence>
<feature type="transmembrane region" description="Helical" evidence="10">
    <location>
        <begin position="53"/>
        <end position="76"/>
    </location>
</feature>
<comment type="caution">
    <text evidence="11">The sequence shown here is derived from an EMBL/GenBank/DDBJ whole genome shotgun (WGS) entry which is preliminary data.</text>
</comment>
<evidence type="ECO:0000256" key="7">
    <source>
        <dbReference type="ARBA" id="ARBA00023065"/>
    </source>
</evidence>
<feature type="transmembrane region" description="Helical" evidence="10">
    <location>
        <begin position="237"/>
        <end position="263"/>
    </location>
</feature>
<dbReference type="GO" id="GO:0042910">
    <property type="term" value="F:xenobiotic transmembrane transporter activity"/>
    <property type="evidence" value="ECO:0007669"/>
    <property type="project" value="InterPro"/>
</dbReference>
<keyword evidence="3" id="KW-0050">Antiport</keyword>
<feature type="transmembrane region" description="Helical" evidence="10">
    <location>
        <begin position="283"/>
        <end position="306"/>
    </location>
</feature>
<feature type="transmembrane region" description="Helical" evidence="10">
    <location>
        <begin position="192"/>
        <end position="216"/>
    </location>
</feature>
<evidence type="ECO:0000256" key="9">
    <source>
        <dbReference type="ARBA" id="ARBA00031636"/>
    </source>
</evidence>
<feature type="transmembrane region" description="Helical" evidence="10">
    <location>
        <begin position="349"/>
        <end position="373"/>
    </location>
</feature>
<dbReference type="InterPro" id="IPR002528">
    <property type="entry name" value="MATE_fam"/>
</dbReference>
<feature type="transmembrane region" description="Helical" evidence="10">
    <location>
        <begin position="385"/>
        <end position="404"/>
    </location>
</feature>
<proteinExistence type="predicted"/>
<keyword evidence="8 10" id="KW-0472">Membrane</keyword>
<keyword evidence="7" id="KW-0406">Ion transport</keyword>
<dbReference type="PANTHER" id="PTHR43298:SF2">
    <property type="entry name" value="FMN_FAD EXPORTER YEEO-RELATED"/>
    <property type="match status" value="1"/>
</dbReference>
<evidence type="ECO:0000256" key="1">
    <source>
        <dbReference type="ARBA" id="ARBA00004429"/>
    </source>
</evidence>
<dbReference type="RefSeq" id="WP_023397021.1">
    <property type="nucleotide sequence ID" value="NZ_AUSV01000002.1"/>
</dbReference>
<dbReference type="InterPro" id="IPR048279">
    <property type="entry name" value="MdtK-like"/>
</dbReference>
<comment type="subcellular location">
    <subcellularLocation>
        <location evidence="1">Cell inner membrane</location>
        <topology evidence="1">Multi-pass membrane protein</topology>
    </subcellularLocation>
</comment>
<evidence type="ECO:0000256" key="2">
    <source>
        <dbReference type="ARBA" id="ARBA00022448"/>
    </source>
</evidence>
<name>V4I046_PSEL2</name>
<dbReference type="Pfam" id="PF01554">
    <property type="entry name" value="MatE"/>
    <property type="match status" value="2"/>
</dbReference>
<feature type="transmembrane region" description="Helical" evidence="10">
    <location>
        <begin position="318"/>
        <end position="337"/>
    </location>
</feature>
<feature type="transmembrane region" description="Helical" evidence="10">
    <location>
        <begin position="416"/>
        <end position="435"/>
    </location>
</feature>
<evidence type="ECO:0000256" key="5">
    <source>
        <dbReference type="ARBA" id="ARBA00022692"/>
    </source>
</evidence>
<evidence type="ECO:0000256" key="6">
    <source>
        <dbReference type="ARBA" id="ARBA00022989"/>
    </source>
</evidence>
<dbReference type="EMBL" id="AUSV01000002">
    <property type="protein sequence ID" value="ESP95408.1"/>
    <property type="molecule type" value="Genomic_DNA"/>
</dbReference>
<evidence type="ECO:0000256" key="3">
    <source>
        <dbReference type="ARBA" id="ARBA00022449"/>
    </source>
</evidence>
<dbReference type="InterPro" id="IPR050222">
    <property type="entry name" value="MATE_MdtK"/>
</dbReference>